<reference evidence="5 6" key="1">
    <citation type="submission" date="2018-05" db="EMBL/GenBank/DDBJ databases">
        <title>A metagenomic window into the 2 km-deep terrestrial subsurface aquifer revealed taxonomically and functionally diverse microbial community comprising novel uncultured bacterial lineages.</title>
        <authorList>
            <person name="Kadnikov V.V."/>
            <person name="Mardanov A.V."/>
            <person name="Beletsky A.V."/>
            <person name="Banks D."/>
            <person name="Pimenov N.V."/>
            <person name="Frank Y.A."/>
            <person name="Karnachuk O.V."/>
            <person name="Ravin N.V."/>
        </authorList>
    </citation>
    <scope>NUCLEOTIDE SEQUENCE [LARGE SCALE GENOMIC DNA]</scope>
    <source>
        <strain evidence="5">BY5</strain>
    </source>
</reference>
<feature type="region of interest" description="Disordered" evidence="2">
    <location>
        <begin position="875"/>
        <end position="894"/>
    </location>
</feature>
<feature type="region of interest" description="Disordered" evidence="2">
    <location>
        <begin position="825"/>
        <end position="853"/>
    </location>
</feature>
<evidence type="ECO:0000256" key="2">
    <source>
        <dbReference type="SAM" id="MobiDB-lite"/>
    </source>
</evidence>
<feature type="transmembrane region" description="Helical" evidence="3">
    <location>
        <begin position="162"/>
        <end position="179"/>
    </location>
</feature>
<evidence type="ECO:0000256" key="1">
    <source>
        <dbReference type="SAM" id="Coils"/>
    </source>
</evidence>
<evidence type="ECO:0000313" key="6">
    <source>
        <dbReference type="Proteomes" id="UP000252355"/>
    </source>
</evidence>
<evidence type="ECO:0000313" key="5">
    <source>
        <dbReference type="EMBL" id="RCK78889.1"/>
    </source>
</evidence>
<keyword evidence="5" id="KW-0269">Exonuclease</keyword>
<dbReference type="AlphaFoldDB" id="A0A367ZMA7"/>
<feature type="region of interest" description="Disordered" evidence="2">
    <location>
        <begin position="1204"/>
        <end position="1246"/>
    </location>
</feature>
<accession>A0A367ZMA7</accession>
<feature type="domain" description="Bacillithiol biosynthesis BshC C-terminal coiled-coil" evidence="4">
    <location>
        <begin position="973"/>
        <end position="1081"/>
    </location>
</feature>
<dbReference type="Pfam" id="PF24850">
    <property type="entry name" value="CC_BshC"/>
    <property type="match status" value="1"/>
</dbReference>
<keyword evidence="5" id="KW-0540">Nuclease</keyword>
<evidence type="ECO:0000259" key="4">
    <source>
        <dbReference type="Pfam" id="PF24850"/>
    </source>
</evidence>
<feature type="transmembrane region" description="Helical" evidence="3">
    <location>
        <begin position="69"/>
        <end position="91"/>
    </location>
</feature>
<keyword evidence="5" id="KW-0378">Hydrolase</keyword>
<sequence length="1280" mass="145052">MDERKTRHLLASYPERRAQLAQQLASYTRSRQLRVFLVRSFWTLAALAGLLLVFLLVERTPIQSEFLRWVFAALVYATAGGGGFLTLRALLTPPGAVEAAVEIEEAAPRFRSGLSSAAEFQAVPDAPGTSTALRKLTVAQAAEELSEADLTLALRRFSRRRALATLVTLALVLAVWASLAPREVKQGALRLLLPFADLAAFSHLEVIIYPGNVLVARGDHLQISAVPNQPLERDPVLVLFRPGAAEGTPTEMYPDESASRARYVYTLTGLQESTDYQVTAERFVSERFAVTVVPRPEVKRLQVTIHHPAYLASQPEKLPEGKGDCTVLVGTRIDIEGEASQRMKSVEVLLEPGATQTCELVHGDGFRTSLEVATDTRFSLLLRNEFGLTNDKPVRYQITAIHDASPTVTILRPAADLPFPKSKRLDLKVVAKDDFGVAGMVLYYSVGDRRHVIPLNMKPDLTPVKEYEVDYPWMLDTLAVAPGTEISYFVKVDDARQPVANVATTPTFKVAMPSMLDVYRGDDEAQGEVATQLRNLLQEQRARREALKKTYEKIKHEGKLDPQTEQELEQAIKEGERRDREAQEILEKFEQMQRNLEQNPFSSPEAIEKLQKISQLMDQVLDDEGKRLMQQLRDSLQTMKIDPKDMEKFEEAFKMDNYLKELDRTVELLTQLRDEMKMNALGQALEDLKRRQEAIASETAALLQKQQQAGGLTPEQQKRLDDLRRRQAALASEAAALQQKQQQGWSPEEQARLDELVRQAEQLASAAAALQKKQQEGGLTDQEKQQLAELQQKLAELASQTAALEQKRQDGGLTAEEQKRLEELARQQQELASETAALEQQQKGGLSDEDRSRLKDLARQQEKIKEELAELQKQSKELAEKKPAPGQPDHPAKEDLKNLRDQLEKQDFRKTADDIKKDLEQQNLDSAQQGQQRMLKFLEALRKDGQKICQACSGGGAAPQLDLSRFIRRAIQVSRDQEFLLQQLQGLPDQFMRGQRPAIEGTIDEVSVLQVLVKEQAKSLEEGLETLVRTSFMVDPEVLDSLKGVQGIFSEIVKNLEDRALGQSRQQQREVIRRFNLLAMDLMRAQDSPPQSAQAQSNNPRNFLQQFKDLTRRQLSLYQKSLQQQMSGRDQKTLEQMRQMALEQRMIREALEQLMREGKQQRQLLGRMDDVLEDMKDLETKILDPNLKREVAEKQKSVYDRMLRAQKSLRNRDEESEERKAEKASDLKQPRADKPLPELGTDTRDLSRDFLSDLKEDFPKSYETQLNDYFKSLSLYGGDR</sequence>
<keyword evidence="1" id="KW-0175">Coiled coil</keyword>
<name>A0A367ZMA7_9BACT</name>
<feature type="coiled-coil region" evidence="1">
    <location>
        <begin position="530"/>
        <end position="599"/>
    </location>
</feature>
<keyword evidence="3" id="KW-0812">Transmembrane</keyword>
<feature type="coiled-coil region" evidence="1">
    <location>
        <begin position="1137"/>
        <end position="1181"/>
    </location>
</feature>
<evidence type="ECO:0000256" key="3">
    <source>
        <dbReference type="SAM" id="Phobius"/>
    </source>
</evidence>
<dbReference type="InterPro" id="IPR055399">
    <property type="entry name" value="CC_BshC"/>
</dbReference>
<keyword evidence="3" id="KW-1133">Transmembrane helix</keyword>
<dbReference type="EMBL" id="QOQW01000018">
    <property type="protein sequence ID" value="RCK78889.1"/>
    <property type="molecule type" value="Genomic_DNA"/>
</dbReference>
<feature type="compositionally biased region" description="Polar residues" evidence="2">
    <location>
        <begin position="826"/>
        <end position="844"/>
    </location>
</feature>
<feature type="transmembrane region" description="Helical" evidence="3">
    <location>
        <begin position="36"/>
        <end position="57"/>
    </location>
</feature>
<dbReference type="Proteomes" id="UP000252355">
    <property type="component" value="Unassembled WGS sequence"/>
</dbReference>
<organism evidence="5 6">
    <name type="scientific">Candidatus Ozemobacter sibiricus</name>
    <dbReference type="NCBI Taxonomy" id="2268124"/>
    <lineage>
        <taxon>Bacteria</taxon>
        <taxon>Candidatus Ozemobacteria</taxon>
        <taxon>Candidatus Ozemobacterales</taxon>
        <taxon>Candidatus Ozemobacteraceae</taxon>
        <taxon>Candidatus Ozemobacter</taxon>
    </lineage>
</organism>
<proteinExistence type="predicted"/>
<gene>
    <name evidence="5" type="ORF">OZSIB_1039</name>
</gene>
<comment type="caution">
    <text evidence="5">The sequence shown here is derived from an EMBL/GenBank/DDBJ whole genome shotgun (WGS) entry which is preliminary data.</text>
</comment>
<dbReference type="GO" id="GO:0004527">
    <property type="term" value="F:exonuclease activity"/>
    <property type="evidence" value="ECO:0007669"/>
    <property type="project" value="UniProtKB-KW"/>
</dbReference>
<keyword evidence="3" id="KW-0472">Membrane</keyword>
<feature type="compositionally biased region" description="Basic and acidic residues" evidence="2">
    <location>
        <begin position="1210"/>
        <end position="1246"/>
    </location>
</feature>
<protein>
    <submittedName>
        <fullName evidence="5">Exonuclease SbcC</fullName>
    </submittedName>
</protein>